<dbReference type="Pfam" id="PF00582">
    <property type="entry name" value="Usp"/>
    <property type="match status" value="1"/>
</dbReference>
<evidence type="ECO:0000259" key="2">
    <source>
        <dbReference type="Pfam" id="PF00582"/>
    </source>
</evidence>
<keyword evidence="4" id="KW-1185">Reference proteome</keyword>
<dbReference type="PANTHER" id="PTHR46268">
    <property type="entry name" value="STRESS RESPONSE PROTEIN NHAX"/>
    <property type="match status" value="1"/>
</dbReference>
<comment type="caution">
    <text evidence="3">The sequence shown here is derived from an EMBL/GenBank/DDBJ whole genome shotgun (WGS) entry which is preliminary data.</text>
</comment>
<evidence type="ECO:0000256" key="1">
    <source>
        <dbReference type="ARBA" id="ARBA00008791"/>
    </source>
</evidence>
<gene>
    <name evidence="3" type="ORF">PY650_20610</name>
</gene>
<dbReference type="RefSeq" id="WP_285881407.1">
    <property type="nucleotide sequence ID" value="NZ_JARFYN010000028.1"/>
</dbReference>
<organism evidence="3 4">
    <name type="scientific">Rhizobium calliandrae</name>
    <dbReference type="NCBI Taxonomy" id="1312182"/>
    <lineage>
        <taxon>Bacteria</taxon>
        <taxon>Pseudomonadati</taxon>
        <taxon>Pseudomonadota</taxon>
        <taxon>Alphaproteobacteria</taxon>
        <taxon>Hyphomicrobiales</taxon>
        <taxon>Rhizobiaceae</taxon>
        <taxon>Rhizobium/Agrobacterium group</taxon>
        <taxon>Rhizobium</taxon>
    </lineage>
</organism>
<name>A0ABT7KJ53_9HYPH</name>
<evidence type="ECO:0000313" key="3">
    <source>
        <dbReference type="EMBL" id="MDL2408020.1"/>
    </source>
</evidence>
<dbReference type="InterPro" id="IPR006015">
    <property type="entry name" value="Universal_stress_UspA"/>
</dbReference>
<evidence type="ECO:0000313" key="4">
    <source>
        <dbReference type="Proteomes" id="UP001172630"/>
    </source>
</evidence>
<dbReference type="CDD" id="cd00293">
    <property type="entry name" value="USP-like"/>
    <property type="match status" value="1"/>
</dbReference>
<dbReference type="InterPro" id="IPR006016">
    <property type="entry name" value="UspA"/>
</dbReference>
<accession>A0ABT7KJ53</accession>
<dbReference type="SUPFAM" id="SSF52402">
    <property type="entry name" value="Adenine nucleotide alpha hydrolases-like"/>
    <property type="match status" value="1"/>
</dbReference>
<comment type="similarity">
    <text evidence="1">Belongs to the universal stress protein A family.</text>
</comment>
<dbReference type="InterPro" id="IPR014729">
    <property type="entry name" value="Rossmann-like_a/b/a_fold"/>
</dbReference>
<dbReference type="Proteomes" id="UP001172630">
    <property type="component" value="Unassembled WGS sequence"/>
</dbReference>
<feature type="domain" description="UspA" evidence="2">
    <location>
        <begin position="1"/>
        <end position="133"/>
    </location>
</feature>
<dbReference type="PRINTS" id="PR01438">
    <property type="entry name" value="UNVRSLSTRESS"/>
</dbReference>
<protein>
    <submittedName>
        <fullName evidence="3">Universal stress protein</fullName>
    </submittedName>
</protein>
<reference evidence="3" key="1">
    <citation type="submission" date="2023-06" db="EMBL/GenBank/DDBJ databases">
        <title>Phylogenetic Diversity of Rhizobium strains.</title>
        <authorList>
            <person name="Moura F.T."/>
            <person name="Helene L.C.F."/>
            <person name="Hungria M."/>
        </authorList>
    </citation>
    <scope>NUCLEOTIDE SEQUENCE</scope>
    <source>
        <strain evidence="3">CCGE524</strain>
    </source>
</reference>
<dbReference type="EMBL" id="JARFYN010000028">
    <property type="protein sequence ID" value="MDL2408020.1"/>
    <property type="molecule type" value="Genomic_DNA"/>
</dbReference>
<dbReference type="PANTHER" id="PTHR46268:SF6">
    <property type="entry name" value="UNIVERSAL STRESS PROTEIN UP12"/>
    <property type="match status" value="1"/>
</dbReference>
<dbReference type="Gene3D" id="3.40.50.620">
    <property type="entry name" value="HUPs"/>
    <property type="match status" value="1"/>
</dbReference>
<proteinExistence type="inferred from homology"/>
<sequence>MYRKIVCALDIGRSQKGERLLRRAAALVDDGGEIIVVHVVENVPSYLADLPQAVVTDAIRDSQENFENLCHRMAIPAIVTIRTGRPATAILAIADERKADLIIVGSHIPDFSNYFLGATADRIVRHAKCSVLVERG</sequence>